<evidence type="ECO:0000256" key="3">
    <source>
        <dbReference type="ARBA" id="ARBA00022692"/>
    </source>
</evidence>
<accession>A0AAV2C1W0</accession>
<evidence type="ECO:0000313" key="10">
    <source>
        <dbReference type="Proteomes" id="UP001497382"/>
    </source>
</evidence>
<dbReference type="GO" id="GO:0006820">
    <property type="term" value="P:monoatomic anion transport"/>
    <property type="evidence" value="ECO:0007669"/>
    <property type="project" value="TreeGrafter"/>
</dbReference>
<gene>
    <name evidence="9" type="ORF">LARSCL_LOCUS22868</name>
</gene>
<dbReference type="AlphaFoldDB" id="A0AAV2C1W0"/>
<keyword evidence="4" id="KW-0769">Symport</keyword>
<sequence length="187" mass="20266">MLFPQNGLLSALPYIVQAICAWLASFLADRLRKSGRMSITTIRKVCNSIGLFGPAVCLLGVTVSGCRPDLIIALLSLALAFNGFIYSGFNVTHVDMSPDLAGTTFAITNATSNVCGIIGPMIVGYFTATANHRQLERGVLRHSRRLHRVRCVLRHLRVGRAPGVGGGEHRRREEAQPCRNQELAAPG</sequence>
<feature type="transmembrane region" description="Helical" evidence="8">
    <location>
        <begin position="6"/>
        <end position="24"/>
    </location>
</feature>
<protein>
    <submittedName>
        <fullName evidence="9">Uncharacterized protein</fullName>
    </submittedName>
</protein>
<name>A0AAV2C1W0_9ARAC</name>
<evidence type="ECO:0000256" key="5">
    <source>
        <dbReference type="ARBA" id="ARBA00022989"/>
    </source>
</evidence>
<dbReference type="GO" id="GO:0016020">
    <property type="term" value="C:membrane"/>
    <property type="evidence" value="ECO:0007669"/>
    <property type="project" value="UniProtKB-SubCell"/>
</dbReference>
<keyword evidence="3 8" id="KW-0812">Transmembrane</keyword>
<evidence type="ECO:0000256" key="2">
    <source>
        <dbReference type="ARBA" id="ARBA00022448"/>
    </source>
</evidence>
<feature type="region of interest" description="Disordered" evidence="7">
    <location>
        <begin position="163"/>
        <end position="187"/>
    </location>
</feature>
<organism evidence="9 10">
    <name type="scientific">Larinioides sclopetarius</name>
    <dbReference type="NCBI Taxonomy" id="280406"/>
    <lineage>
        <taxon>Eukaryota</taxon>
        <taxon>Metazoa</taxon>
        <taxon>Ecdysozoa</taxon>
        <taxon>Arthropoda</taxon>
        <taxon>Chelicerata</taxon>
        <taxon>Arachnida</taxon>
        <taxon>Araneae</taxon>
        <taxon>Araneomorphae</taxon>
        <taxon>Entelegynae</taxon>
        <taxon>Araneoidea</taxon>
        <taxon>Araneidae</taxon>
        <taxon>Larinioides</taxon>
    </lineage>
</organism>
<dbReference type="EMBL" id="CAXIEN010001168">
    <property type="protein sequence ID" value="CAL1302056.1"/>
    <property type="molecule type" value="Genomic_DNA"/>
</dbReference>
<keyword evidence="6 8" id="KW-0472">Membrane</keyword>
<comment type="caution">
    <text evidence="9">The sequence shown here is derived from an EMBL/GenBank/DDBJ whole genome shotgun (WGS) entry which is preliminary data.</text>
</comment>
<keyword evidence="2" id="KW-0813">Transport</keyword>
<dbReference type="Gene3D" id="1.20.1250.20">
    <property type="entry name" value="MFS general substrate transporter like domains"/>
    <property type="match status" value="1"/>
</dbReference>
<feature type="transmembrane region" description="Helical" evidence="8">
    <location>
        <begin position="70"/>
        <end position="89"/>
    </location>
</feature>
<dbReference type="InterPro" id="IPR036259">
    <property type="entry name" value="MFS_trans_sf"/>
</dbReference>
<feature type="compositionally biased region" description="Basic and acidic residues" evidence="7">
    <location>
        <begin position="167"/>
        <end position="176"/>
    </location>
</feature>
<dbReference type="PANTHER" id="PTHR11662:SF399">
    <property type="entry name" value="FI19708P1-RELATED"/>
    <property type="match status" value="1"/>
</dbReference>
<evidence type="ECO:0000256" key="1">
    <source>
        <dbReference type="ARBA" id="ARBA00004141"/>
    </source>
</evidence>
<evidence type="ECO:0000256" key="7">
    <source>
        <dbReference type="SAM" id="MobiDB-lite"/>
    </source>
</evidence>
<keyword evidence="5 8" id="KW-1133">Transmembrane helix</keyword>
<evidence type="ECO:0000256" key="6">
    <source>
        <dbReference type="ARBA" id="ARBA00023136"/>
    </source>
</evidence>
<dbReference type="PANTHER" id="PTHR11662">
    <property type="entry name" value="SOLUTE CARRIER FAMILY 17"/>
    <property type="match status" value="1"/>
</dbReference>
<dbReference type="GO" id="GO:0015293">
    <property type="term" value="F:symporter activity"/>
    <property type="evidence" value="ECO:0007669"/>
    <property type="project" value="UniProtKB-KW"/>
</dbReference>
<proteinExistence type="predicted"/>
<dbReference type="SUPFAM" id="SSF103473">
    <property type="entry name" value="MFS general substrate transporter"/>
    <property type="match status" value="1"/>
</dbReference>
<comment type="subcellular location">
    <subcellularLocation>
        <location evidence="1">Membrane</location>
        <topology evidence="1">Multi-pass membrane protein</topology>
    </subcellularLocation>
</comment>
<evidence type="ECO:0000256" key="4">
    <source>
        <dbReference type="ARBA" id="ARBA00022847"/>
    </source>
</evidence>
<feature type="transmembrane region" description="Helical" evidence="8">
    <location>
        <begin position="45"/>
        <end position="64"/>
    </location>
</feature>
<reference evidence="9 10" key="1">
    <citation type="submission" date="2024-04" db="EMBL/GenBank/DDBJ databases">
        <authorList>
            <person name="Rising A."/>
            <person name="Reimegard J."/>
            <person name="Sonavane S."/>
            <person name="Akerstrom W."/>
            <person name="Nylinder S."/>
            <person name="Hedman E."/>
            <person name="Kallberg Y."/>
        </authorList>
    </citation>
    <scope>NUCLEOTIDE SEQUENCE [LARGE SCALE GENOMIC DNA]</scope>
</reference>
<dbReference type="Proteomes" id="UP001497382">
    <property type="component" value="Unassembled WGS sequence"/>
</dbReference>
<evidence type="ECO:0000313" key="9">
    <source>
        <dbReference type="EMBL" id="CAL1302056.1"/>
    </source>
</evidence>
<keyword evidence="10" id="KW-1185">Reference proteome</keyword>
<evidence type="ECO:0000256" key="8">
    <source>
        <dbReference type="SAM" id="Phobius"/>
    </source>
</evidence>
<dbReference type="FunFam" id="1.20.1250.20:FF:000003">
    <property type="entry name" value="Solute carrier family 17 member 3"/>
    <property type="match status" value="1"/>
</dbReference>
<dbReference type="InterPro" id="IPR050382">
    <property type="entry name" value="MFS_Na/Anion_cotransporter"/>
</dbReference>